<evidence type="ECO:0000313" key="3">
    <source>
        <dbReference type="Proteomes" id="UP001596379"/>
    </source>
</evidence>
<dbReference type="RefSeq" id="WP_382237020.1">
    <property type="nucleotide sequence ID" value="NZ_JBHTCC010000008.1"/>
</dbReference>
<protein>
    <submittedName>
        <fullName evidence="2">Glycosyltransferase family 2 protein</fullName>
        <ecNumber evidence="2">2.4.-.-</ecNumber>
    </submittedName>
</protein>
<dbReference type="Pfam" id="PF00535">
    <property type="entry name" value="Glycos_transf_2"/>
    <property type="match status" value="1"/>
</dbReference>
<reference evidence="3" key="1">
    <citation type="journal article" date="2019" name="Int. J. Syst. Evol. Microbiol.">
        <title>The Global Catalogue of Microorganisms (GCM) 10K type strain sequencing project: providing services to taxonomists for standard genome sequencing and annotation.</title>
        <authorList>
            <consortium name="The Broad Institute Genomics Platform"/>
            <consortium name="The Broad Institute Genome Sequencing Center for Infectious Disease"/>
            <person name="Wu L."/>
            <person name="Ma J."/>
        </authorList>
    </citation>
    <scope>NUCLEOTIDE SEQUENCE [LARGE SCALE GENOMIC DNA]</scope>
    <source>
        <strain evidence="3">CCUG 36956</strain>
    </source>
</reference>
<keyword evidence="3" id="KW-1185">Reference proteome</keyword>
<dbReference type="InterPro" id="IPR029044">
    <property type="entry name" value="Nucleotide-diphossugar_trans"/>
</dbReference>
<dbReference type="CDD" id="cd06433">
    <property type="entry name" value="GT_2_WfgS_like"/>
    <property type="match status" value="1"/>
</dbReference>
<dbReference type="EMBL" id="JBHTCC010000008">
    <property type="protein sequence ID" value="MFC7300108.1"/>
    <property type="molecule type" value="Genomic_DNA"/>
</dbReference>
<keyword evidence="2" id="KW-0808">Transferase</keyword>
<dbReference type="InterPro" id="IPR001173">
    <property type="entry name" value="Glyco_trans_2-like"/>
</dbReference>
<comment type="caution">
    <text evidence="2">The sequence shown here is derived from an EMBL/GenBank/DDBJ whole genome shotgun (WGS) entry which is preliminary data.</text>
</comment>
<dbReference type="EC" id="2.4.-.-" evidence="2"/>
<name>A0ABW2JAD4_9BURK</name>
<accession>A0ABW2JAD4</accession>
<evidence type="ECO:0000313" key="2">
    <source>
        <dbReference type="EMBL" id="MFC7300108.1"/>
    </source>
</evidence>
<dbReference type="GO" id="GO:0016757">
    <property type="term" value="F:glycosyltransferase activity"/>
    <property type="evidence" value="ECO:0007669"/>
    <property type="project" value="UniProtKB-KW"/>
</dbReference>
<organism evidence="2 3">
    <name type="scientific">Herminiimonas aquatilis</name>
    <dbReference type="NCBI Taxonomy" id="345342"/>
    <lineage>
        <taxon>Bacteria</taxon>
        <taxon>Pseudomonadati</taxon>
        <taxon>Pseudomonadota</taxon>
        <taxon>Betaproteobacteria</taxon>
        <taxon>Burkholderiales</taxon>
        <taxon>Oxalobacteraceae</taxon>
        <taxon>Herminiimonas</taxon>
    </lineage>
</organism>
<dbReference type="Proteomes" id="UP001596379">
    <property type="component" value="Unassembled WGS sequence"/>
</dbReference>
<dbReference type="Gene3D" id="3.90.550.10">
    <property type="entry name" value="Spore Coat Polysaccharide Biosynthesis Protein SpsA, Chain A"/>
    <property type="match status" value="1"/>
</dbReference>
<dbReference type="PANTHER" id="PTHR22916:SF67">
    <property type="entry name" value="COLANIC ACID BIOSYNTHESIS GLYCOSYL TRANSFERASE WCAE-RELATED"/>
    <property type="match status" value="1"/>
</dbReference>
<dbReference type="PANTHER" id="PTHR22916">
    <property type="entry name" value="GLYCOSYLTRANSFERASE"/>
    <property type="match status" value="1"/>
</dbReference>
<evidence type="ECO:0000259" key="1">
    <source>
        <dbReference type="Pfam" id="PF00535"/>
    </source>
</evidence>
<keyword evidence="2" id="KW-0328">Glycosyltransferase</keyword>
<feature type="domain" description="Glycosyltransferase 2-like" evidence="1">
    <location>
        <begin position="11"/>
        <end position="97"/>
    </location>
</feature>
<proteinExistence type="predicted"/>
<gene>
    <name evidence="2" type="ORF">ACFQO0_16835</name>
</gene>
<sequence length="282" mass="32347">MNLTESQPLLTVIVAVFNGAKTLQQCIDSVAHQTYENIELIIIDGGSQDGTVDLLKKNSEQISYWVSEPDRGIYNAWNKALAQATGDWICFLGADDYLWNADVMFKFAHSLNSVQPSMYVAYGQVMLLNDGGRNMYAVGEPWENINERFYQVMCIPHQGVFHRHALFEKVGDFDTSFRIAGDYELLLRELKKSKATFIPIIVSGMRQGGISNKPENTIKTLQEIRRAQKMHGFKFPGRIWTLAYIRSYIRTWAWKILGERCMARLLDTYRRAIGLPAYWTKL</sequence>
<dbReference type="SUPFAM" id="SSF53448">
    <property type="entry name" value="Nucleotide-diphospho-sugar transferases"/>
    <property type="match status" value="1"/>
</dbReference>